<dbReference type="STRING" id="573321.SAMN04488505_10675"/>
<dbReference type="AlphaFoldDB" id="A0A1H8B0F1"/>
<feature type="chain" id="PRO_5011674641" evidence="1">
    <location>
        <begin position="22"/>
        <end position="220"/>
    </location>
</feature>
<dbReference type="InterPro" id="IPR036514">
    <property type="entry name" value="SGNH_hydro_sf"/>
</dbReference>
<dbReference type="EMBL" id="FOBB01000006">
    <property type="protein sequence ID" value="SEM76243.1"/>
    <property type="molecule type" value="Genomic_DNA"/>
</dbReference>
<sequence>MKKVILLCALLFAASVMVLQAQDKPRFWDDVQTIKQFDKMYNPPAHPILFTGSSSIRKWDDLERTFASYVVLNRGIGGAIVNDITFYLNDIVFPYHPRQIVLYVGENDLPDEASTADSVLQRTERLFHLIRNKLPDVPIVYISMKPSPSREKFQQKAIEANALIKDFLSKEKQTVFIDVFHAMLTADGKTRPELFVSDMLHMNAKGYQIWKELVEPHLLK</sequence>
<dbReference type="InterPro" id="IPR013830">
    <property type="entry name" value="SGNH_hydro"/>
</dbReference>
<protein>
    <submittedName>
        <fullName evidence="3">Lysophospholipase L1</fullName>
    </submittedName>
</protein>
<dbReference type="OrthoDB" id="9790057at2"/>
<reference evidence="3 4" key="1">
    <citation type="submission" date="2016-10" db="EMBL/GenBank/DDBJ databases">
        <authorList>
            <person name="de Groot N.N."/>
        </authorList>
    </citation>
    <scope>NUCLEOTIDE SEQUENCE [LARGE SCALE GENOMIC DNA]</scope>
    <source>
        <strain evidence="3 4">DSM 21039</strain>
    </source>
</reference>
<evidence type="ECO:0000259" key="2">
    <source>
        <dbReference type="Pfam" id="PF13472"/>
    </source>
</evidence>
<gene>
    <name evidence="3" type="ORF">SAMN04488505_10675</name>
</gene>
<dbReference type="RefSeq" id="WP_089917329.1">
    <property type="nucleotide sequence ID" value="NZ_FOBB01000006.1"/>
</dbReference>
<organism evidence="3 4">
    <name type="scientific">Chitinophaga rupis</name>
    <dbReference type="NCBI Taxonomy" id="573321"/>
    <lineage>
        <taxon>Bacteria</taxon>
        <taxon>Pseudomonadati</taxon>
        <taxon>Bacteroidota</taxon>
        <taxon>Chitinophagia</taxon>
        <taxon>Chitinophagales</taxon>
        <taxon>Chitinophagaceae</taxon>
        <taxon>Chitinophaga</taxon>
    </lineage>
</organism>
<dbReference type="Proteomes" id="UP000198984">
    <property type="component" value="Unassembled WGS sequence"/>
</dbReference>
<keyword evidence="1" id="KW-0732">Signal</keyword>
<dbReference type="PANTHER" id="PTHR30383">
    <property type="entry name" value="THIOESTERASE 1/PROTEASE 1/LYSOPHOSPHOLIPASE L1"/>
    <property type="match status" value="1"/>
</dbReference>
<dbReference type="GO" id="GO:0004622">
    <property type="term" value="F:phosphatidylcholine lysophospholipase activity"/>
    <property type="evidence" value="ECO:0007669"/>
    <property type="project" value="TreeGrafter"/>
</dbReference>
<proteinExistence type="predicted"/>
<dbReference type="Gene3D" id="3.40.50.1110">
    <property type="entry name" value="SGNH hydrolase"/>
    <property type="match status" value="1"/>
</dbReference>
<keyword evidence="4" id="KW-1185">Reference proteome</keyword>
<feature type="domain" description="SGNH hydrolase-type esterase" evidence="2">
    <location>
        <begin position="59"/>
        <end position="209"/>
    </location>
</feature>
<name>A0A1H8B0F1_9BACT</name>
<accession>A0A1H8B0F1</accession>
<evidence type="ECO:0000256" key="1">
    <source>
        <dbReference type="SAM" id="SignalP"/>
    </source>
</evidence>
<dbReference type="InterPro" id="IPR051532">
    <property type="entry name" value="Ester_Hydrolysis_Enzymes"/>
</dbReference>
<evidence type="ECO:0000313" key="4">
    <source>
        <dbReference type="Proteomes" id="UP000198984"/>
    </source>
</evidence>
<dbReference type="SUPFAM" id="SSF52266">
    <property type="entry name" value="SGNH hydrolase"/>
    <property type="match status" value="1"/>
</dbReference>
<dbReference type="Pfam" id="PF13472">
    <property type="entry name" value="Lipase_GDSL_2"/>
    <property type="match status" value="1"/>
</dbReference>
<dbReference type="PANTHER" id="PTHR30383:SF5">
    <property type="entry name" value="SGNH HYDROLASE-TYPE ESTERASE DOMAIN-CONTAINING PROTEIN"/>
    <property type="match status" value="1"/>
</dbReference>
<evidence type="ECO:0000313" key="3">
    <source>
        <dbReference type="EMBL" id="SEM76243.1"/>
    </source>
</evidence>
<feature type="signal peptide" evidence="1">
    <location>
        <begin position="1"/>
        <end position="21"/>
    </location>
</feature>